<dbReference type="InterPro" id="IPR036691">
    <property type="entry name" value="Endo/exonu/phosph_ase_sf"/>
</dbReference>
<organism evidence="2 3">
    <name type="scientific">Vitis vinifera</name>
    <name type="common">Grape</name>
    <dbReference type="NCBI Taxonomy" id="29760"/>
    <lineage>
        <taxon>Eukaryota</taxon>
        <taxon>Viridiplantae</taxon>
        <taxon>Streptophyta</taxon>
        <taxon>Embryophyta</taxon>
        <taxon>Tracheophyta</taxon>
        <taxon>Spermatophyta</taxon>
        <taxon>Magnoliopsida</taxon>
        <taxon>eudicotyledons</taxon>
        <taxon>Gunneridae</taxon>
        <taxon>Pentapetalae</taxon>
        <taxon>rosids</taxon>
        <taxon>Vitales</taxon>
        <taxon>Vitaceae</taxon>
        <taxon>Viteae</taxon>
        <taxon>Vitis</taxon>
    </lineage>
</organism>
<evidence type="ECO:0000313" key="2">
    <source>
        <dbReference type="EMBL" id="RVW44244.1"/>
    </source>
</evidence>
<accession>A0A438E9C5</accession>
<sequence>MLSSGFSYVAQRRFTDPWCIGGDFNVVRFPGERTGASRLSSAMRRFTKVIDDLQLRDLPLLGGSFTWSGGLNNKALSRLDRVLVSKEWEGHFSRVMQCILPRPVSNHSLILLDVGGLRRGPSPFRSKNMWLKEEGFKDLVKSWWMWLNFRGSASFILAKKLKKLKGFLNSQNNEVFGNVVVRKNLVMS</sequence>
<dbReference type="GO" id="GO:0003824">
    <property type="term" value="F:catalytic activity"/>
    <property type="evidence" value="ECO:0007669"/>
    <property type="project" value="InterPro"/>
</dbReference>
<evidence type="ECO:0000259" key="1">
    <source>
        <dbReference type="Pfam" id="PF03372"/>
    </source>
</evidence>
<comment type="caution">
    <text evidence="2">The sequence shown here is derived from an EMBL/GenBank/DDBJ whole genome shotgun (WGS) entry which is preliminary data.</text>
</comment>
<dbReference type="Gene3D" id="3.60.10.10">
    <property type="entry name" value="Endonuclease/exonuclease/phosphatase"/>
    <property type="match status" value="1"/>
</dbReference>
<feature type="domain" description="Endonuclease/exonuclease/phosphatase" evidence="1">
    <location>
        <begin position="9"/>
        <end position="105"/>
    </location>
</feature>
<dbReference type="PANTHER" id="PTHR33710">
    <property type="entry name" value="BNAC02G09200D PROTEIN"/>
    <property type="match status" value="1"/>
</dbReference>
<dbReference type="Proteomes" id="UP000288805">
    <property type="component" value="Unassembled WGS sequence"/>
</dbReference>
<dbReference type="PANTHER" id="PTHR33710:SF71">
    <property type="entry name" value="ENDONUCLEASE_EXONUCLEASE_PHOSPHATASE DOMAIN-CONTAINING PROTEIN"/>
    <property type="match status" value="1"/>
</dbReference>
<protein>
    <recommendedName>
        <fullName evidence="1">Endonuclease/exonuclease/phosphatase domain-containing protein</fullName>
    </recommendedName>
</protein>
<proteinExistence type="predicted"/>
<dbReference type="Pfam" id="PF03372">
    <property type="entry name" value="Exo_endo_phos"/>
    <property type="match status" value="1"/>
</dbReference>
<gene>
    <name evidence="2" type="ORF">CK203_089448</name>
</gene>
<dbReference type="SUPFAM" id="SSF56219">
    <property type="entry name" value="DNase I-like"/>
    <property type="match status" value="1"/>
</dbReference>
<name>A0A438E9C5_VITVI</name>
<dbReference type="EMBL" id="QGNW01001359">
    <property type="protein sequence ID" value="RVW44244.1"/>
    <property type="molecule type" value="Genomic_DNA"/>
</dbReference>
<evidence type="ECO:0000313" key="3">
    <source>
        <dbReference type="Proteomes" id="UP000288805"/>
    </source>
</evidence>
<dbReference type="AlphaFoldDB" id="A0A438E9C5"/>
<reference evidence="2 3" key="1">
    <citation type="journal article" date="2018" name="PLoS Genet.">
        <title>Population sequencing reveals clonal diversity and ancestral inbreeding in the grapevine cultivar Chardonnay.</title>
        <authorList>
            <person name="Roach M.J."/>
            <person name="Johnson D.L."/>
            <person name="Bohlmann J."/>
            <person name="van Vuuren H.J."/>
            <person name="Jones S.J."/>
            <person name="Pretorius I.S."/>
            <person name="Schmidt S.A."/>
            <person name="Borneman A.R."/>
        </authorList>
    </citation>
    <scope>NUCLEOTIDE SEQUENCE [LARGE SCALE GENOMIC DNA]</scope>
    <source>
        <strain evidence="3">cv. Chardonnay</strain>
        <tissue evidence="2">Leaf</tissue>
    </source>
</reference>
<dbReference type="InterPro" id="IPR005135">
    <property type="entry name" value="Endo/exonuclease/phosphatase"/>
</dbReference>